<dbReference type="NCBIfam" id="TIGR03534">
    <property type="entry name" value="RF_mod_PrmC"/>
    <property type="match status" value="1"/>
</dbReference>
<sequence>MDVKTLLHHLRKELESIGHEHESREILENLFKRDISYLYAHDDLVVDQNILKRLEEVIEARKLGQPLAYIFNKRSFYGRDFFVNSSVLIPRLETEFSIQELLKLPGNSFLELGIGSGCVSITMKLERPSLSVDGVDISDQAIQVAGLNAKKHLAQVHFFKSNLFEKVTPSYDLIYSNPPYIKTKDMDDLEDEVKKYEPHLALNGGEDGLDFYKKIIKNTPDYLNKTGYLVLEIGYNQKEEIFALLDAIHFTGKCIQDYGGHDRVIIATRRK</sequence>
<dbReference type="Pfam" id="PF05175">
    <property type="entry name" value="MTS"/>
    <property type="match status" value="1"/>
</dbReference>
<keyword evidence="9" id="KW-1185">Reference proteome</keyword>
<name>A0A8H2QXU7_9FIRM</name>
<dbReference type="EC" id="2.1.1.297" evidence="5"/>
<feature type="domain" description="Release factor glutamine methyltransferase N-terminal" evidence="7">
    <location>
        <begin position="6"/>
        <end position="70"/>
    </location>
</feature>
<dbReference type="HAMAP" id="MF_02126">
    <property type="entry name" value="RF_methyltr_PrmC"/>
    <property type="match status" value="1"/>
</dbReference>
<dbReference type="PANTHER" id="PTHR18895">
    <property type="entry name" value="HEMK METHYLTRANSFERASE"/>
    <property type="match status" value="1"/>
</dbReference>
<dbReference type="InterPro" id="IPR002052">
    <property type="entry name" value="DNA_methylase_N6_adenine_CS"/>
</dbReference>
<accession>A0A8H2QXU7</accession>
<comment type="catalytic activity">
    <reaction evidence="4 5">
        <text>L-glutaminyl-[peptide chain release factor] + S-adenosyl-L-methionine = N(5)-methyl-L-glutaminyl-[peptide chain release factor] + S-adenosyl-L-homocysteine + H(+)</text>
        <dbReference type="Rhea" id="RHEA:42896"/>
        <dbReference type="Rhea" id="RHEA-COMP:10271"/>
        <dbReference type="Rhea" id="RHEA-COMP:10272"/>
        <dbReference type="ChEBI" id="CHEBI:15378"/>
        <dbReference type="ChEBI" id="CHEBI:30011"/>
        <dbReference type="ChEBI" id="CHEBI:57856"/>
        <dbReference type="ChEBI" id="CHEBI:59789"/>
        <dbReference type="ChEBI" id="CHEBI:61891"/>
        <dbReference type="EC" id="2.1.1.297"/>
    </reaction>
</comment>
<dbReference type="RefSeq" id="WP_131748950.1">
    <property type="nucleotide sequence ID" value="NZ_CAACYI010000001.1"/>
</dbReference>
<dbReference type="InterPro" id="IPR019874">
    <property type="entry name" value="RF_methyltr_PrmC"/>
</dbReference>
<organism evidence="8 9">
    <name type="scientific">Urinicoccus massiliensis</name>
    <dbReference type="NCBI Taxonomy" id="1723382"/>
    <lineage>
        <taxon>Bacteria</taxon>
        <taxon>Bacillati</taxon>
        <taxon>Bacillota</taxon>
        <taxon>Tissierellia</taxon>
        <taxon>Tissierellales</taxon>
        <taxon>Peptoniphilaceae</taxon>
        <taxon>Urinicoccus</taxon>
    </lineage>
</organism>
<dbReference type="AlphaFoldDB" id="A0A8H2QXU7"/>
<feature type="binding site" evidence="5">
    <location>
        <begin position="113"/>
        <end position="117"/>
    </location>
    <ligand>
        <name>S-adenosyl-L-methionine</name>
        <dbReference type="ChEBI" id="CHEBI:59789"/>
    </ligand>
</feature>
<comment type="similarity">
    <text evidence="5">Belongs to the protein N5-glutamine methyltransferase family. PrmC subfamily.</text>
</comment>
<dbReference type="Gene3D" id="1.10.8.10">
    <property type="entry name" value="DNA helicase RuvA subunit, C-terminal domain"/>
    <property type="match status" value="1"/>
</dbReference>
<feature type="binding site" evidence="5">
    <location>
        <position position="177"/>
    </location>
    <ligand>
        <name>S-adenosyl-L-methionine</name>
        <dbReference type="ChEBI" id="CHEBI:59789"/>
    </ligand>
</feature>
<dbReference type="SUPFAM" id="SSF53335">
    <property type="entry name" value="S-adenosyl-L-methionine-dependent methyltransferases"/>
    <property type="match status" value="1"/>
</dbReference>
<keyword evidence="2 5" id="KW-0808">Transferase</keyword>
<dbReference type="PANTHER" id="PTHR18895:SF74">
    <property type="entry name" value="MTRF1L RELEASE FACTOR GLUTAMINE METHYLTRANSFERASE"/>
    <property type="match status" value="1"/>
</dbReference>
<dbReference type="GO" id="GO:0003676">
    <property type="term" value="F:nucleic acid binding"/>
    <property type="evidence" value="ECO:0007669"/>
    <property type="project" value="InterPro"/>
</dbReference>
<evidence type="ECO:0000256" key="3">
    <source>
        <dbReference type="ARBA" id="ARBA00022691"/>
    </source>
</evidence>
<dbReference type="GO" id="GO:0102559">
    <property type="term" value="F:peptide chain release factor N(5)-glutamine methyltransferase activity"/>
    <property type="evidence" value="ECO:0007669"/>
    <property type="project" value="UniProtKB-EC"/>
</dbReference>
<dbReference type="CDD" id="cd02440">
    <property type="entry name" value="AdoMet_MTases"/>
    <property type="match status" value="1"/>
</dbReference>
<dbReference type="InterPro" id="IPR029063">
    <property type="entry name" value="SAM-dependent_MTases_sf"/>
</dbReference>
<feature type="domain" description="Methyltransferase small" evidence="6">
    <location>
        <begin position="96"/>
        <end position="186"/>
    </location>
</feature>
<feature type="binding site" evidence="5">
    <location>
        <position position="136"/>
    </location>
    <ligand>
        <name>S-adenosyl-L-methionine</name>
        <dbReference type="ChEBI" id="CHEBI:59789"/>
    </ligand>
</feature>
<dbReference type="InterPro" id="IPR050320">
    <property type="entry name" value="N5-glutamine_MTase"/>
</dbReference>
<evidence type="ECO:0000259" key="6">
    <source>
        <dbReference type="Pfam" id="PF05175"/>
    </source>
</evidence>
<feature type="binding site" evidence="5">
    <location>
        <begin position="177"/>
        <end position="180"/>
    </location>
    <ligand>
        <name>substrate</name>
    </ligand>
</feature>
<dbReference type="Proteomes" id="UP000377798">
    <property type="component" value="Unassembled WGS sequence"/>
</dbReference>
<keyword evidence="3 5" id="KW-0949">S-adenosyl-L-methionine</keyword>
<evidence type="ECO:0000256" key="5">
    <source>
        <dbReference type="HAMAP-Rule" id="MF_02126"/>
    </source>
</evidence>
<dbReference type="Gene3D" id="3.40.50.150">
    <property type="entry name" value="Vaccinia Virus protein VP39"/>
    <property type="match status" value="1"/>
</dbReference>
<comment type="caution">
    <text evidence="8">The sequence shown here is derived from an EMBL/GenBank/DDBJ whole genome shotgun (WGS) entry which is preliminary data.</text>
</comment>
<protein>
    <recommendedName>
        <fullName evidence="5">Release factor glutamine methyltransferase</fullName>
        <shortName evidence="5">RF MTase</shortName>
        <ecNumber evidence="5">2.1.1.297</ecNumber>
    </recommendedName>
    <alternativeName>
        <fullName evidence="5">N5-glutamine methyltransferase PrmC</fullName>
    </alternativeName>
    <alternativeName>
        <fullName evidence="5">Protein-(glutamine-N5) MTase PrmC</fullName>
    </alternativeName>
    <alternativeName>
        <fullName evidence="5">Protein-glutamine N-methyltransferase PrmC</fullName>
    </alternativeName>
</protein>
<dbReference type="Pfam" id="PF17827">
    <property type="entry name" value="PrmC_N"/>
    <property type="match status" value="1"/>
</dbReference>
<evidence type="ECO:0000256" key="2">
    <source>
        <dbReference type="ARBA" id="ARBA00022679"/>
    </source>
</evidence>
<dbReference type="GO" id="GO:0032259">
    <property type="term" value="P:methylation"/>
    <property type="evidence" value="ECO:0007669"/>
    <property type="project" value="UniProtKB-KW"/>
</dbReference>
<keyword evidence="1 5" id="KW-0489">Methyltransferase</keyword>
<dbReference type="PROSITE" id="PS00092">
    <property type="entry name" value="N6_MTASE"/>
    <property type="match status" value="1"/>
</dbReference>
<evidence type="ECO:0000313" key="9">
    <source>
        <dbReference type="Proteomes" id="UP000377798"/>
    </source>
</evidence>
<reference evidence="8 9" key="1">
    <citation type="submission" date="2019-02" db="EMBL/GenBank/DDBJ databases">
        <authorList>
            <consortium name="Pathogen Informatics"/>
        </authorList>
    </citation>
    <scope>NUCLEOTIDE SEQUENCE [LARGE SCALE GENOMIC DNA]</scope>
    <source>
        <strain evidence="8 9">3012STDY7089603</strain>
    </source>
</reference>
<dbReference type="InterPro" id="IPR040758">
    <property type="entry name" value="PrmC_N"/>
</dbReference>
<gene>
    <name evidence="5 8" type="primary">prmC</name>
    <name evidence="8" type="ORF">NCTC13150_00869</name>
</gene>
<evidence type="ECO:0000256" key="1">
    <source>
        <dbReference type="ARBA" id="ARBA00022603"/>
    </source>
</evidence>
<evidence type="ECO:0000313" key="8">
    <source>
        <dbReference type="EMBL" id="VFB16347.1"/>
    </source>
</evidence>
<comment type="function">
    <text evidence="5">Methylates the class 1 translation termination release factors RF1/PrfA and RF2/PrfB on the glutamine residue of the universally conserved GGQ motif.</text>
</comment>
<evidence type="ECO:0000256" key="4">
    <source>
        <dbReference type="ARBA" id="ARBA00048391"/>
    </source>
</evidence>
<dbReference type="InterPro" id="IPR004556">
    <property type="entry name" value="HemK-like"/>
</dbReference>
<evidence type="ECO:0000259" key="7">
    <source>
        <dbReference type="Pfam" id="PF17827"/>
    </source>
</evidence>
<proteinExistence type="inferred from homology"/>
<dbReference type="NCBIfam" id="TIGR00536">
    <property type="entry name" value="hemK_fam"/>
    <property type="match status" value="1"/>
</dbReference>
<dbReference type="EMBL" id="CAACYI010000001">
    <property type="protein sequence ID" value="VFB16347.1"/>
    <property type="molecule type" value="Genomic_DNA"/>
</dbReference>
<dbReference type="InterPro" id="IPR007848">
    <property type="entry name" value="Small_mtfrase_dom"/>
</dbReference>
<comment type="caution">
    <text evidence="5">Lacks conserved residue(s) required for the propagation of feature annotation.</text>
</comment>